<dbReference type="Proteomes" id="UP000664344">
    <property type="component" value="Unassembled WGS sequence"/>
</dbReference>
<protein>
    <submittedName>
        <fullName evidence="2">Uncharacterized protein</fullName>
    </submittedName>
</protein>
<proteinExistence type="predicted"/>
<dbReference type="EMBL" id="JAFKDB010000019">
    <property type="protein sequence ID" value="MBN7771016.1"/>
    <property type="molecule type" value="Genomic_DNA"/>
</dbReference>
<keyword evidence="3" id="KW-1185">Reference proteome</keyword>
<gene>
    <name evidence="2" type="ORF">JYP53_14010</name>
</gene>
<dbReference type="PROSITE" id="PS51257">
    <property type="entry name" value="PROKAR_LIPOPROTEIN"/>
    <property type="match status" value="1"/>
</dbReference>
<feature type="coiled-coil region" evidence="1">
    <location>
        <begin position="152"/>
        <end position="179"/>
    </location>
</feature>
<comment type="caution">
    <text evidence="2">The sequence shown here is derived from an EMBL/GenBank/DDBJ whole genome shotgun (WGS) entry which is preliminary data.</text>
</comment>
<dbReference type="Gene3D" id="1.20.120.20">
    <property type="entry name" value="Apolipoprotein"/>
    <property type="match status" value="1"/>
</dbReference>
<evidence type="ECO:0000256" key="1">
    <source>
        <dbReference type="SAM" id="Coils"/>
    </source>
</evidence>
<keyword evidence="1" id="KW-0175">Coiled coil</keyword>
<name>A0ABS3BGQ6_9GAMM</name>
<evidence type="ECO:0000313" key="3">
    <source>
        <dbReference type="Proteomes" id="UP000664344"/>
    </source>
</evidence>
<accession>A0ABS3BGQ6</accession>
<reference evidence="2 3" key="1">
    <citation type="submission" date="2021-02" db="EMBL/GenBank/DDBJ databases">
        <title>PHA producing bacteria isolated from coastal sediment in Guangdong, Shenzhen.</title>
        <authorList>
            <person name="Zheng W."/>
            <person name="Yu S."/>
            <person name="Huang Y."/>
        </authorList>
    </citation>
    <scope>NUCLEOTIDE SEQUENCE [LARGE SCALE GENOMIC DNA]</scope>
    <source>
        <strain evidence="2 3">TN21-5</strain>
    </source>
</reference>
<organism evidence="2 3">
    <name type="scientific">Marinobacter daepoensis</name>
    <dbReference type="NCBI Taxonomy" id="262077"/>
    <lineage>
        <taxon>Bacteria</taxon>
        <taxon>Pseudomonadati</taxon>
        <taxon>Pseudomonadota</taxon>
        <taxon>Gammaproteobacteria</taxon>
        <taxon>Pseudomonadales</taxon>
        <taxon>Marinobacteraceae</taxon>
        <taxon>Marinobacter</taxon>
    </lineage>
</organism>
<dbReference type="SUPFAM" id="SSF47162">
    <property type="entry name" value="Apolipoprotein"/>
    <property type="match status" value="1"/>
</dbReference>
<evidence type="ECO:0000313" key="2">
    <source>
        <dbReference type="EMBL" id="MBN7771016.1"/>
    </source>
</evidence>
<sequence>MKSFGLPFLLTFALMLSGCGGPTSPQEVSAAFWQAVIDDDAGEASEFSTLIDEAAFDGFARQWQGVEIDWGRVVIDDSVARVTTRLTGLEGQSEAVETVTYLVRKGDDWLVDYYRTGDALKGGQVWGNLVGQLEKLGEDLKSRWVSQSDDIARELEVLSQELERRAGDVNQEMSVLADEYSERLGEHLEALSDSLRDALKDTPSASPQDQRTLNEAVIRIDDQRARLSEASFQVLAESTEVAAETQLELGTLSDAFAADKAEWLQRVSAMEGDIKTFLGRLNGE</sequence>